<name>A0A3M7TNB1_9BACI</name>
<keyword evidence="6" id="KW-1185">Reference proteome</keyword>
<dbReference type="CDD" id="cd04669">
    <property type="entry name" value="NUDIX_Hydrolase"/>
    <property type="match status" value="1"/>
</dbReference>
<comment type="cofactor">
    <cofactor evidence="1">
        <name>Mg(2+)</name>
        <dbReference type="ChEBI" id="CHEBI:18420"/>
    </cofactor>
</comment>
<accession>A0A3M7TNB1</accession>
<dbReference type="Gene3D" id="3.90.79.10">
    <property type="entry name" value="Nucleoside Triphosphate Pyrophosphohydrolase"/>
    <property type="match status" value="1"/>
</dbReference>
<dbReference type="PANTHER" id="PTHR43046">
    <property type="entry name" value="GDP-MANNOSE MANNOSYL HYDROLASE"/>
    <property type="match status" value="1"/>
</dbReference>
<dbReference type="PRINTS" id="PR00502">
    <property type="entry name" value="NUDIXFAMILY"/>
</dbReference>
<dbReference type="PANTHER" id="PTHR43046:SF14">
    <property type="entry name" value="MUTT_NUDIX FAMILY PROTEIN"/>
    <property type="match status" value="1"/>
</dbReference>
<dbReference type="OrthoDB" id="511483at2"/>
<dbReference type="EMBL" id="RHIB01000003">
    <property type="protein sequence ID" value="RNA66878.1"/>
    <property type="molecule type" value="Genomic_DNA"/>
</dbReference>
<feature type="domain" description="Nudix hydrolase" evidence="4">
    <location>
        <begin position="1"/>
        <end position="130"/>
    </location>
</feature>
<dbReference type="Pfam" id="PF00293">
    <property type="entry name" value="NUDIX"/>
    <property type="match status" value="1"/>
</dbReference>
<dbReference type="AlphaFoldDB" id="A0A3M7TNB1"/>
<protein>
    <submittedName>
        <fullName evidence="5">NUDIX domain-containing protein</fullName>
    </submittedName>
</protein>
<comment type="caution">
    <text evidence="5">The sequence shown here is derived from an EMBL/GenBank/DDBJ whole genome shotgun (WGS) entry which is preliminary data.</text>
</comment>
<keyword evidence="2 3" id="KW-0378">Hydrolase</keyword>
<dbReference type="InterPro" id="IPR000086">
    <property type="entry name" value="NUDIX_hydrolase_dom"/>
</dbReference>
<evidence type="ECO:0000256" key="3">
    <source>
        <dbReference type="RuleBase" id="RU003476"/>
    </source>
</evidence>
<dbReference type="InterPro" id="IPR020476">
    <property type="entry name" value="Nudix_hydrolase"/>
</dbReference>
<dbReference type="SUPFAM" id="SSF55811">
    <property type="entry name" value="Nudix"/>
    <property type="match status" value="1"/>
</dbReference>
<proteinExistence type="inferred from homology"/>
<evidence type="ECO:0000259" key="4">
    <source>
        <dbReference type="PROSITE" id="PS51462"/>
    </source>
</evidence>
<dbReference type="InterPro" id="IPR020084">
    <property type="entry name" value="NUDIX_hydrolase_CS"/>
</dbReference>
<evidence type="ECO:0000256" key="2">
    <source>
        <dbReference type="ARBA" id="ARBA00022801"/>
    </source>
</evidence>
<dbReference type="Proteomes" id="UP000278746">
    <property type="component" value="Unassembled WGS sequence"/>
</dbReference>
<organism evidence="5 6">
    <name type="scientific">Alteribacter keqinensis</name>
    <dbReference type="NCBI Taxonomy" id="2483800"/>
    <lineage>
        <taxon>Bacteria</taxon>
        <taxon>Bacillati</taxon>
        <taxon>Bacillota</taxon>
        <taxon>Bacilli</taxon>
        <taxon>Bacillales</taxon>
        <taxon>Bacillaceae</taxon>
        <taxon>Alteribacter</taxon>
    </lineage>
</organism>
<evidence type="ECO:0000313" key="6">
    <source>
        <dbReference type="Proteomes" id="UP000278746"/>
    </source>
</evidence>
<dbReference type="InterPro" id="IPR015797">
    <property type="entry name" value="NUDIX_hydrolase-like_dom_sf"/>
</dbReference>
<reference evidence="5 6" key="1">
    <citation type="submission" date="2018-10" db="EMBL/GenBank/DDBJ databases">
        <title>Bacillus Keqinensis sp. nov., a moderately halophilic bacterium isolated from a saline-alkaline lake.</title>
        <authorList>
            <person name="Wang H."/>
        </authorList>
    </citation>
    <scope>NUCLEOTIDE SEQUENCE [LARGE SCALE GENOMIC DNA]</scope>
    <source>
        <strain evidence="5 6">KQ-3</strain>
    </source>
</reference>
<evidence type="ECO:0000313" key="5">
    <source>
        <dbReference type="EMBL" id="RNA66878.1"/>
    </source>
</evidence>
<gene>
    <name evidence="5" type="ORF">EBO34_16885</name>
</gene>
<dbReference type="PROSITE" id="PS51462">
    <property type="entry name" value="NUDIX"/>
    <property type="match status" value="1"/>
</dbReference>
<dbReference type="GO" id="GO:0016787">
    <property type="term" value="F:hydrolase activity"/>
    <property type="evidence" value="ECO:0007669"/>
    <property type="project" value="UniProtKB-KW"/>
</dbReference>
<dbReference type="PROSITE" id="PS00893">
    <property type="entry name" value="NUDIX_BOX"/>
    <property type="match status" value="1"/>
</dbReference>
<sequence>MRNRGSVVIVKDDRVVLIKRTRDGEVYYVFPGGGIEAGETAETAAEREAFEELGVRVSIRELLKEVEYNGTQSFFLAEVIEGEIGTGAGEEFTDPARTRGKYEVVWMSVDRLDGIDVRPREVAEAVLVPVTHRNLSNS</sequence>
<comment type="similarity">
    <text evidence="3">Belongs to the Nudix hydrolase family.</text>
</comment>
<evidence type="ECO:0000256" key="1">
    <source>
        <dbReference type="ARBA" id="ARBA00001946"/>
    </source>
</evidence>